<dbReference type="PROSITE" id="PS51253">
    <property type="entry name" value="HTH_CENPB"/>
    <property type="match status" value="1"/>
</dbReference>
<protein>
    <recommendedName>
        <fullName evidence="4">HTH CENPB-type domain-containing protein</fullName>
    </recommendedName>
</protein>
<dbReference type="AlphaFoldDB" id="A0AAD5LP81"/>
<dbReference type="Pfam" id="PF04218">
    <property type="entry name" value="CENP-B_N"/>
    <property type="match status" value="1"/>
</dbReference>
<reference evidence="5" key="1">
    <citation type="submission" date="2021-12" db="EMBL/GenBank/DDBJ databases">
        <title>Prjna785345.</title>
        <authorList>
            <person name="Rujirawat T."/>
            <person name="Krajaejun T."/>
        </authorList>
    </citation>
    <scope>NUCLEOTIDE SEQUENCE</scope>
    <source>
        <strain evidence="5">Pi057C3</strain>
    </source>
</reference>
<dbReference type="SMART" id="SM00674">
    <property type="entry name" value="CENPB"/>
    <property type="match status" value="1"/>
</dbReference>
<proteinExistence type="predicted"/>
<keyword evidence="1" id="KW-0238">DNA-binding</keyword>
<sequence>MGKQGCGRRLTDKERLEIIALTRENPSLRHAELAVKFNVNESTIRKWRAAANASKVEQRYARSAGDARDLRKRGGAVRNADFDMALHEWITTTMKQGLDVPPIKVRQQARELAERHEGMEGFKASSGWYYRFCRRYGLPCSSAGREESVKAMAQAQLTAGGGTSQLGELSVAGDGSDTLGSSSALPNAVGGFTMLVNSASAAATRPSASAHEIARSLGVPSSSATASDLCANDVQAALSSSAASTSLTQLTASSTPALFAFPTASLPTPGMPPVLFTPSQAAVAHAVHQYKDLLQPNARLRLVRHLTHTPGEAEMYLIMDEETRLEYIKEFVLHPTPAPAAGASADAAVVSESSSAEPPRREAARPSASHVEPTGPQSLTV</sequence>
<evidence type="ECO:0000313" key="6">
    <source>
        <dbReference type="Proteomes" id="UP001209570"/>
    </source>
</evidence>
<keyword evidence="2" id="KW-0539">Nucleus</keyword>
<dbReference type="Pfam" id="PF03221">
    <property type="entry name" value="HTH_Tnp_Tc5"/>
    <property type="match status" value="1"/>
</dbReference>
<accession>A0AAD5LP81</accession>
<dbReference type="PANTHER" id="PTHR19303">
    <property type="entry name" value="TRANSPOSON"/>
    <property type="match status" value="1"/>
</dbReference>
<name>A0AAD5LP81_PYTIN</name>
<dbReference type="PANTHER" id="PTHR19303:SF57">
    <property type="entry name" value="HTH CENPB-TYPE DOMAIN-CONTAINING PROTEIN"/>
    <property type="match status" value="1"/>
</dbReference>
<gene>
    <name evidence="5" type="ORF">P43SY_009613</name>
</gene>
<evidence type="ECO:0000313" key="5">
    <source>
        <dbReference type="EMBL" id="KAJ0405564.1"/>
    </source>
</evidence>
<feature type="region of interest" description="Disordered" evidence="3">
    <location>
        <begin position="340"/>
        <end position="381"/>
    </location>
</feature>
<dbReference type="InterPro" id="IPR007889">
    <property type="entry name" value="HTH_Psq"/>
</dbReference>
<dbReference type="GO" id="GO:0003677">
    <property type="term" value="F:DNA binding"/>
    <property type="evidence" value="ECO:0007669"/>
    <property type="project" value="UniProtKB-KW"/>
</dbReference>
<evidence type="ECO:0000256" key="1">
    <source>
        <dbReference type="ARBA" id="ARBA00023125"/>
    </source>
</evidence>
<evidence type="ECO:0000256" key="3">
    <source>
        <dbReference type="SAM" id="MobiDB-lite"/>
    </source>
</evidence>
<evidence type="ECO:0000259" key="4">
    <source>
        <dbReference type="PROSITE" id="PS51253"/>
    </source>
</evidence>
<dbReference type="Proteomes" id="UP001209570">
    <property type="component" value="Unassembled WGS sequence"/>
</dbReference>
<dbReference type="SUPFAM" id="SSF46689">
    <property type="entry name" value="Homeodomain-like"/>
    <property type="match status" value="2"/>
</dbReference>
<dbReference type="InterPro" id="IPR006600">
    <property type="entry name" value="HTH_CenpB_DNA-bd_dom"/>
</dbReference>
<keyword evidence="6" id="KW-1185">Reference proteome</keyword>
<dbReference type="EMBL" id="JAKCXM010000043">
    <property type="protein sequence ID" value="KAJ0405564.1"/>
    <property type="molecule type" value="Genomic_DNA"/>
</dbReference>
<dbReference type="GO" id="GO:0005634">
    <property type="term" value="C:nucleus"/>
    <property type="evidence" value="ECO:0007669"/>
    <property type="project" value="TreeGrafter"/>
</dbReference>
<comment type="caution">
    <text evidence="5">The sequence shown here is derived from an EMBL/GenBank/DDBJ whole genome shotgun (WGS) entry which is preliminary data.</text>
</comment>
<dbReference type="InterPro" id="IPR050863">
    <property type="entry name" value="CenT-Element_Derived"/>
</dbReference>
<organism evidence="5 6">
    <name type="scientific">Pythium insidiosum</name>
    <name type="common">Pythiosis disease agent</name>
    <dbReference type="NCBI Taxonomy" id="114742"/>
    <lineage>
        <taxon>Eukaryota</taxon>
        <taxon>Sar</taxon>
        <taxon>Stramenopiles</taxon>
        <taxon>Oomycota</taxon>
        <taxon>Peronosporomycetes</taxon>
        <taxon>Pythiales</taxon>
        <taxon>Pythiaceae</taxon>
        <taxon>Pythium</taxon>
    </lineage>
</organism>
<feature type="domain" description="HTH CENPB-type" evidence="4">
    <location>
        <begin position="70"/>
        <end position="142"/>
    </location>
</feature>
<evidence type="ECO:0000256" key="2">
    <source>
        <dbReference type="ARBA" id="ARBA00023242"/>
    </source>
</evidence>
<dbReference type="InterPro" id="IPR009057">
    <property type="entry name" value="Homeodomain-like_sf"/>
</dbReference>
<dbReference type="Gene3D" id="1.10.10.60">
    <property type="entry name" value="Homeodomain-like"/>
    <property type="match status" value="2"/>
</dbReference>
<feature type="compositionally biased region" description="Low complexity" evidence="3">
    <location>
        <begin position="340"/>
        <end position="357"/>
    </location>
</feature>